<proteinExistence type="predicted"/>
<sequence>MAERLGFDTVDALPHFRRLMQRLAETLPASIGASAWGDALGKRLEELARPDARIVYIGCRMPGERELFRSRGATSVWIALPADLAPALAGSAEDAPGGDDFDEVVEDGDTPARLHAAADALAARITTPRICATGHRLGSFQKGDRSGWYCADCPWGSDDLSIDRAGAVHDHDRWVTLATTPPDTQED</sequence>
<dbReference type="Proteomes" id="UP000517712">
    <property type="component" value="Unassembled WGS sequence"/>
</dbReference>
<keyword evidence="2" id="KW-1185">Reference proteome</keyword>
<organism evidence="1 2">
    <name type="scientific">Microbacterium ginsengiterrae</name>
    <dbReference type="NCBI Taxonomy" id="546115"/>
    <lineage>
        <taxon>Bacteria</taxon>
        <taxon>Bacillati</taxon>
        <taxon>Actinomycetota</taxon>
        <taxon>Actinomycetes</taxon>
        <taxon>Micrococcales</taxon>
        <taxon>Microbacteriaceae</taxon>
        <taxon>Microbacterium</taxon>
    </lineage>
</organism>
<comment type="caution">
    <text evidence="1">The sequence shown here is derived from an EMBL/GenBank/DDBJ whole genome shotgun (WGS) entry which is preliminary data.</text>
</comment>
<dbReference type="RefSeq" id="WP_184284273.1">
    <property type="nucleotide sequence ID" value="NZ_BAAAPG010000001.1"/>
</dbReference>
<name>A0A7W9CEY3_9MICO</name>
<evidence type="ECO:0000313" key="1">
    <source>
        <dbReference type="EMBL" id="MBB5744196.1"/>
    </source>
</evidence>
<dbReference type="AlphaFoldDB" id="A0A7W9CEY3"/>
<accession>A0A7W9CEY3</accession>
<gene>
    <name evidence="1" type="ORF">HD600_002693</name>
</gene>
<dbReference type="EMBL" id="JACHMU010000001">
    <property type="protein sequence ID" value="MBB5744196.1"/>
    <property type="molecule type" value="Genomic_DNA"/>
</dbReference>
<protein>
    <submittedName>
        <fullName evidence="1">Uncharacterized protein</fullName>
    </submittedName>
</protein>
<evidence type="ECO:0000313" key="2">
    <source>
        <dbReference type="Proteomes" id="UP000517712"/>
    </source>
</evidence>
<reference evidence="1 2" key="1">
    <citation type="submission" date="2020-08" db="EMBL/GenBank/DDBJ databases">
        <title>Sequencing the genomes of 1000 actinobacteria strains.</title>
        <authorList>
            <person name="Klenk H.-P."/>
        </authorList>
    </citation>
    <scope>NUCLEOTIDE SEQUENCE [LARGE SCALE GENOMIC DNA]</scope>
    <source>
        <strain evidence="1 2">DSM 24823</strain>
    </source>
</reference>